<keyword evidence="1" id="KW-0472">Membrane</keyword>
<protein>
    <submittedName>
        <fullName evidence="2">Uncharacterized protein</fullName>
    </submittedName>
</protein>
<organism evidence="2 3">
    <name type="scientific">Thalassospira xiamenensis M-5 = DSM 17429</name>
    <dbReference type="NCBI Taxonomy" id="1123366"/>
    <lineage>
        <taxon>Bacteria</taxon>
        <taxon>Pseudomonadati</taxon>
        <taxon>Pseudomonadota</taxon>
        <taxon>Alphaproteobacteria</taxon>
        <taxon>Rhodospirillales</taxon>
        <taxon>Thalassospiraceae</taxon>
        <taxon>Thalassospira</taxon>
    </lineage>
</organism>
<reference evidence="2 3" key="1">
    <citation type="journal article" date="2012" name="J. Bacteriol.">
        <title>Genome sequence of Thalassospira xiamenensis type strain M-5.</title>
        <authorList>
            <person name="Lai Q."/>
            <person name="Shao Z."/>
        </authorList>
    </citation>
    <scope>NUCLEOTIDE SEQUENCE [LARGE SCALE GENOMIC DNA]</scope>
    <source>
        <strain evidence="2 3">M-5</strain>
    </source>
</reference>
<name>A0AB72UIZ2_9PROT</name>
<dbReference type="EMBL" id="CP004389">
    <property type="protein sequence ID" value="AJD54466.1"/>
    <property type="molecule type" value="Genomic_DNA"/>
</dbReference>
<dbReference type="KEGG" id="txi:TH3_21968"/>
<evidence type="ECO:0000313" key="2">
    <source>
        <dbReference type="EMBL" id="AJD54466.1"/>
    </source>
</evidence>
<accession>A0AB72UIZ2</accession>
<keyword evidence="2" id="KW-0614">Plasmid</keyword>
<gene>
    <name evidence="2" type="ORF">TH3_21968</name>
</gene>
<dbReference type="AlphaFoldDB" id="A0AB72UIZ2"/>
<keyword evidence="1" id="KW-1133">Transmembrane helix</keyword>
<dbReference type="Proteomes" id="UP000007127">
    <property type="component" value="Plasmid"/>
</dbReference>
<feature type="transmembrane region" description="Helical" evidence="1">
    <location>
        <begin position="29"/>
        <end position="50"/>
    </location>
</feature>
<keyword evidence="1" id="KW-0812">Transmembrane</keyword>
<geneLocation type="plasmid" evidence="3"/>
<sequence length="58" mass="5694">MKLIVIGVVIGLCAGLFFGSFTGVAALGGAVNGAVVFGPLGAFVGGLIAFKIPTKRAE</sequence>
<evidence type="ECO:0000313" key="3">
    <source>
        <dbReference type="Proteomes" id="UP000007127"/>
    </source>
</evidence>
<evidence type="ECO:0000256" key="1">
    <source>
        <dbReference type="SAM" id="Phobius"/>
    </source>
</evidence>
<proteinExistence type="predicted"/>